<comment type="caution">
    <text evidence="3">The sequence shown here is derived from an EMBL/GenBank/DDBJ whole genome shotgun (WGS) entry which is preliminary data.</text>
</comment>
<evidence type="ECO:0000256" key="1">
    <source>
        <dbReference type="SAM" id="MobiDB-lite"/>
    </source>
</evidence>
<feature type="region of interest" description="Disordered" evidence="1">
    <location>
        <begin position="139"/>
        <end position="168"/>
    </location>
</feature>
<gene>
    <name evidence="3" type="primary">Gbs-76A</name>
    <name evidence="3" type="ORF">Anas_01956</name>
</gene>
<feature type="compositionally biased region" description="Basic and acidic residues" evidence="1">
    <location>
        <begin position="145"/>
        <end position="164"/>
    </location>
</feature>
<dbReference type="InterPro" id="IPR038175">
    <property type="entry name" value="CBM21_dom_sf"/>
</dbReference>
<feature type="region of interest" description="Disordered" evidence="1">
    <location>
        <begin position="893"/>
        <end position="921"/>
    </location>
</feature>
<proteinExistence type="predicted"/>
<dbReference type="GO" id="GO:0000164">
    <property type="term" value="C:protein phosphatase type 1 complex"/>
    <property type="evidence" value="ECO:0007669"/>
    <property type="project" value="TreeGrafter"/>
</dbReference>
<dbReference type="PANTHER" id="PTHR12307">
    <property type="entry name" value="PROTEIN PHOSPHATASE 1 REGULATORY SUBUNIT"/>
    <property type="match status" value="1"/>
</dbReference>
<dbReference type="EMBL" id="SEYY01000088">
    <property type="protein sequence ID" value="KAB7508044.1"/>
    <property type="molecule type" value="Genomic_DNA"/>
</dbReference>
<dbReference type="GO" id="GO:0005979">
    <property type="term" value="P:regulation of glycogen biosynthetic process"/>
    <property type="evidence" value="ECO:0007669"/>
    <property type="project" value="TreeGrafter"/>
</dbReference>
<organism evidence="3 4">
    <name type="scientific">Armadillidium nasatum</name>
    <dbReference type="NCBI Taxonomy" id="96803"/>
    <lineage>
        <taxon>Eukaryota</taxon>
        <taxon>Metazoa</taxon>
        <taxon>Ecdysozoa</taxon>
        <taxon>Arthropoda</taxon>
        <taxon>Crustacea</taxon>
        <taxon>Multicrustacea</taxon>
        <taxon>Malacostraca</taxon>
        <taxon>Eumalacostraca</taxon>
        <taxon>Peracarida</taxon>
        <taxon>Isopoda</taxon>
        <taxon>Oniscidea</taxon>
        <taxon>Crinocheta</taxon>
        <taxon>Armadillidiidae</taxon>
        <taxon>Armadillidium</taxon>
    </lineage>
</organism>
<reference evidence="3 4" key="1">
    <citation type="journal article" date="2019" name="PLoS Biol.">
        <title>Sex chromosomes control vertical transmission of feminizing Wolbachia symbionts in an isopod.</title>
        <authorList>
            <person name="Becking T."/>
            <person name="Chebbi M.A."/>
            <person name="Giraud I."/>
            <person name="Moumen B."/>
            <person name="Laverre T."/>
            <person name="Caubet Y."/>
            <person name="Peccoud J."/>
            <person name="Gilbert C."/>
            <person name="Cordaux R."/>
        </authorList>
    </citation>
    <scope>NUCLEOTIDE SEQUENCE [LARGE SCALE GENOMIC DNA]</scope>
    <source>
        <strain evidence="3">ANa2</strain>
        <tissue evidence="3">Whole body excluding digestive tract and cuticle</tissue>
    </source>
</reference>
<feature type="region of interest" description="Disordered" evidence="1">
    <location>
        <begin position="1316"/>
        <end position="1345"/>
    </location>
</feature>
<evidence type="ECO:0000313" key="3">
    <source>
        <dbReference type="EMBL" id="KAB7508044.1"/>
    </source>
</evidence>
<dbReference type="GO" id="GO:0008157">
    <property type="term" value="F:protein phosphatase 1 binding"/>
    <property type="evidence" value="ECO:0007669"/>
    <property type="project" value="TreeGrafter"/>
</dbReference>
<name>A0A5N5TPE1_9CRUS</name>
<evidence type="ECO:0000259" key="2">
    <source>
        <dbReference type="PROSITE" id="PS51159"/>
    </source>
</evidence>
<accession>A0A5N5TPE1</accession>
<dbReference type="Proteomes" id="UP000326759">
    <property type="component" value="Unassembled WGS sequence"/>
</dbReference>
<feature type="region of interest" description="Disordered" evidence="1">
    <location>
        <begin position="304"/>
        <end position="379"/>
    </location>
</feature>
<feature type="compositionally biased region" description="Low complexity" evidence="1">
    <location>
        <begin position="256"/>
        <end position="275"/>
    </location>
</feature>
<feature type="compositionally biased region" description="Basic and acidic residues" evidence="1">
    <location>
        <begin position="648"/>
        <end position="664"/>
    </location>
</feature>
<feature type="compositionally biased region" description="Basic residues" evidence="1">
    <location>
        <begin position="328"/>
        <end position="344"/>
    </location>
</feature>
<keyword evidence="4" id="KW-1185">Reference proteome</keyword>
<feature type="region of interest" description="Disordered" evidence="1">
    <location>
        <begin position="255"/>
        <end position="285"/>
    </location>
</feature>
<feature type="compositionally biased region" description="Basic and acidic residues" evidence="1">
    <location>
        <begin position="897"/>
        <end position="911"/>
    </location>
</feature>
<feature type="compositionally biased region" description="Low complexity" evidence="1">
    <location>
        <begin position="369"/>
        <end position="379"/>
    </location>
</feature>
<feature type="region of interest" description="Disordered" evidence="1">
    <location>
        <begin position="629"/>
        <end position="691"/>
    </location>
</feature>
<dbReference type="PANTHER" id="PTHR12307:SF36">
    <property type="entry name" value="GLYCOGEN-BINDING SUBUNIT 76A"/>
    <property type="match status" value="1"/>
</dbReference>
<dbReference type="InterPro" id="IPR050782">
    <property type="entry name" value="PP1_regulatory_subunit_3"/>
</dbReference>
<dbReference type="Gene3D" id="2.60.40.2440">
    <property type="entry name" value="Carbohydrate binding type-21 domain"/>
    <property type="match status" value="1"/>
</dbReference>
<feature type="domain" description="CBM21" evidence="2">
    <location>
        <begin position="1198"/>
        <end position="1305"/>
    </location>
</feature>
<feature type="region of interest" description="Disordered" evidence="1">
    <location>
        <begin position="965"/>
        <end position="989"/>
    </location>
</feature>
<feature type="compositionally biased region" description="Basic and acidic residues" evidence="1">
    <location>
        <begin position="1058"/>
        <end position="1081"/>
    </location>
</feature>
<feature type="region of interest" description="Disordered" evidence="1">
    <location>
        <begin position="1053"/>
        <end position="1081"/>
    </location>
</feature>
<dbReference type="InterPro" id="IPR005036">
    <property type="entry name" value="CBM21_dom"/>
</dbReference>
<dbReference type="PROSITE" id="PS51159">
    <property type="entry name" value="CBM21"/>
    <property type="match status" value="1"/>
</dbReference>
<feature type="compositionally biased region" description="Basic and acidic residues" evidence="1">
    <location>
        <begin position="312"/>
        <end position="322"/>
    </location>
</feature>
<dbReference type="OrthoDB" id="8942186at2759"/>
<dbReference type="GO" id="GO:2001069">
    <property type="term" value="F:glycogen binding"/>
    <property type="evidence" value="ECO:0007669"/>
    <property type="project" value="TreeGrafter"/>
</dbReference>
<feature type="compositionally biased region" description="Basic and acidic residues" evidence="1">
    <location>
        <begin position="1319"/>
        <end position="1329"/>
    </location>
</feature>
<evidence type="ECO:0000313" key="4">
    <source>
        <dbReference type="Proteomes" id="UP000326759"/>
    </source>
</evidence>
<sequence>MQVEEREEERCPFPCNLSSLLSMNCRAKAQSLACRLQSKVSYKNNSDTEGTLLVGSDGKVRVVKSESRTYSLDDYNIESIHKNAELKKLRPIHVVTSEPTLHLCFPPHPPVKEEQSPIEQEQDSDVYFDFDLVTPPDDYVCSGDSRAKSDETLGEENEKQDRPESGCVTSVTSPIIFSVDMDLPASNVPSPLDDAALEDLSSRASDVDLETVRQLLATSQNKIDNSNITVSTQFSVKNNNRPDFIGVVKSSNFLKTSSESDSSTSSTSESELSSDGGTNVPDDEKELISREKNVLRNMSYYLPPPSSYQIFHNRESDADGSEKSTTPKPKHKAIRTKCKKKKTKPIPSSSSKNESSESRDSPFHPYNLSSSPESSSVQSITLREYNKPPRHLFIRSKSVEEIPEQSPSKIIKSSHSFEKCGCDIYPCTKERSSGFEIRKEVENKVERITSKIKNKDKKVVKEFHPHSKKFEIEPQVHMNCINPYNGLEAREIKAKLEIEGGFAVSSLNEEEILQEINEAISILKRDNPDSIEQKLAKYEANDCDIFGTKPNKNESCSKQVAVASHDSTSDVTNQCQNLVSVSQLCDVCEEVPFILGESFTDEKCDTVVKNKVRCDSSYEEISSKSVYKEDKISTDMPRSKGRSKVKKVNSDSHCTRSQKVKELPDTSSFPNDIPSGSSTSENGDNIELPELNKPNNFVSENQTSYLNCECNIKNSDSVENEILVCNDIELNNQESDSVCSRIHENHIDNKCDENLSSESKFTYNYDERTFKNCSRTLPDESVDTCNNACALNNSVNCKENCDKLFSNSNGKNRNLNNKNHNNNTNTIVKSSHNSTVVNSFSTSNSDESSCVSNNEALTLLHNNLDISSNVSEQTSKIEPCNQTINSRIITTTTTTTKDNDKPYVSTKDNDKPYVSSPETEYSEMNPICLNDSFSNNKNDSEQNLLENILNKDSNNEDFSNDEIELLPAEESSTEERSAGKEDEDESDEEILISSRFKNVANYSEKITRLSEDDGLPPPPTEVILIDYNEPIDTPKEEEVEENQEVTAADLESELNRLSLEEPTVHAPSDESERSSEEKEIDLDKQLRIKRSSSLRCGKTPPGTPGRKKIVRFADALGLDLADIRTFLDGVPNVPESAFVDLRVENDASATAESQIHHGVPSYGSYAAAASAAAAVLQSQAERILTPMFQQPGALPDFYNRLREQKVVLENVSVGNDLSVRGIVRVINEDFHKKVYIRYTFDHWRNYHEATASYVDGSCDGFSDRFSFLLWGSFLQSNGSLIFCVKYCVNSQEYWDSNRGLNYVLHCYSTPPVRTLHGKPQNDHSIHHNQDNPISQHRPFPPNPSNPARASGNFSSFVDSPNTPTDPWVTRFF</sequence>
<dbReference type="Pfam" id="PF03370">
    <property type="entry name" value="CBM_21"/>
    <property type="match status" value="1"/>
</dbReference>
<feature type="compositionally biased region" description="Polar residues" evidence="1">
    <location>
        <begin position="665"/>
        <end position="683"/>
    </location>
</feature>
<protein>
    <submittedName>
        <fullName evidence="3">Glycogen-binding subunit 76A</fullName>
    </submittedName>
</protein>